<evidence type="ECO:0000256" key="5">
    <source>
        <dbReference type="ARBA" id="ARBA00023002"/>
    </source>
</evidence>
<accession>A0AAV0LYC5</accession>
<protein>
    <recommendedName>
        <fullName evidence="13">Cytochrome P450</fullName>
    </recommendedName>
</protein>
<evidence type="ECO:0008006" key="13">
    <source>
        <dbReference type="Google" id="ProtNLM"/>
    </source>
</evidence>
<dbReference type="GO" id="GO:0005506">
    <property type="term" value="F:iron ion binding"/>
    <property type="evidence" value="ECO:0007669"/>
    <property type="project" value="InterPro"/>
</dbReference>
<dbReference type="GO" id="GO:0004497">
    <property type="term" value="F:monooxygenase activity"/>
    <property type="evidence" value="ECO:0007669"/>
    <property type="project" value="UniProtKB-KW"/>
</dbReference>
<reference evidence="11" key="1">
    <citation type="submission" date="2022-08" db="EMBL/GenBank/DDBJ databases">
        <authorList>
            <person name="Gutierrez-Valencia J."/>
        </authorList>
    </citation>
    <scope>NUCLEOTIDE SEQUENCE</scope>
</reference>
<dbReference type="SUPFAM" id="SSF48264">
    <property type="entry name" value="Cytochrome P450"/>
    <property type="match status" value="1"/>
</dbReference>
<gene>
    <name evidence="11" type="ORF">LITE_LOCUS26011</name>
</gene>
<dbReference type="PRINTS" id="PR00463">
    <property type="entry name" value="EP450I"/>
</dbReference>
<dbReference type="GO" id="GO:0016705">
    <property type="term" value="F:oxidoreductase activity, acting on paired donors, with incorporation or reduction of molecular oxygen"/>
    <property type="evidence" value="ECO:0007669"/>
    <property type="project" value="InterPro"/>
</dbReference>
<name>A0AAV0LYC5_9ROSI</name>
<dbReference type="InterPro" id="IPR036396">
    <property type="entry name" value="Cyt_P450_sf"/>
</dbReference>
<keyword evidence="6 8" id="KW-0408">Iron</keyword>
<evidence type="ECO:0000256" key="2">
    <source>
        <dbReference type="ARBA" id="ARBA00010617"/>
    </source>
</evidence>
<feature type="transmembrane region" description="Helical" evidence="10">
    <location>
        <begin position="16"/>
        <end position="36"/>
    </location>
</feature>
<keyword evidence="12" id="KW-1185">Reference proteome</keyword>
<keyword evidence="3 8" id="KW-0349">Heme</keyword>
<evidence type="ECO:0000256" key="1">
    <source>
        <dbReference type="ARBA" id="ARBA00001971"/>
    </source>
</evidence>
<comment type="caution">
    <text evidence="11">The sequence shown here is derived from an EMBL/GenBank/DDBJ whole genome shotgun (WGS) entry which is preliminary data.</text>
</comment>
<evidence type="ECO:0000256" key="6">
    <source>
        <dbReference type="ARBA" id="ARBA00023004"/>
    </source>
</evidence>
<dbReference type="InterPro" id="IPR002401">
    <property type="entry name" value="Cyt_P450_E_grp-I"/>
</dbReference>
<keyword evidence="10" id="KW-0472">Membrane</keyword>
<dbReference type="Proteomes" id="UP001154282">
    <property type="component" value="Unassembled WGS sequence"/>
</dbReference>
<dbReference type="Gene3D" id="1.10.630.10">
    <property type="entry name" value="Cytochrome P450"/>
    <property type="match status" value="1"/>
</dbReference>
<dbReference type="GO" id="GO:0020037">
    <property type="term" value="F:heme binding"/>
    <property type="evidence" value="ECO:0007669"/>
    <property type="project" value="InterPro"/>
</dbReference>
<evidence type="ECO:0000256" key="8">
    <source>
        <dbReference type="PIRSR" id="PIRSR602401-1"/>
    </source>
</evidence>
<comment type="similarity">
    <text evidence="2 9">Belongs to the cytochrome P450 family.</text>
</comment>
<evidence type="ECO:0000256" key="10">
    <source>
        <dbReference type="SAM" id="Phobius"/>
    </source>
</evidence>
<dbReference type="CDD" id="cd11072">
    <property type="entry name" value="CYP71-like"/>
    <property type="match status" value="1"/>
</dbReference>
<dbReference type="InterPro" id="IPR001128">
    <property type="entry name" value="Cyt_P450"/>
</dbReference>
<keyword evidence="4 8" id="KW-0479">Metal-binding</keyword>
<keyword evidence="10" id="KW-0812">Transmembrane</keyword>
<dbReference type="InterPro" id="IPR017972">
    <property type="entry name" value="Cyt_P450_CS"/>
</dbReference>
<evidence type="ECO:0000256" key="9">
    <source>
        <dbReference type="RuleBase" id="RU000461"/>
    </source>
</evidence>
<keyword evidence="7 9" id="KW-0503">Monooxygenase</keyword>
<sequence length="535" mass="60535">MGYQVSTQKEEMEFKILSLPVLLPFLFFISILLRTWKQARSRSSRMLKRPPGPWKLPVIGNIHQLAGSSLPHRRLQDLGKRYGPLMHLQLGEVSNIIVSSAECARDILKTHDISFASRPYQLSADIVSYNMGDIVFAPYGNFWRQLRKVCVSEVLSSHRVRSFRSIREEEVSNLVRGIVGICGGARLSAAQAINLSKKIYGTTYSIVARIVFGKACDEQETFLPRCQEIIEALGGFSISDLFPSAKLLHRLSGTRTRLERLHREADKVLESILDEHRARALISPLVADDIGGNKEDSSADLVDVLLHLQQRDDLGFSLTTDNIKAVILNIFLAGSDTSSTTVEWAMSEMLKNPRVMEKAQSEVREVFGRKGKVDEGGLEELNYLKLVIKETLRLHPPAPLLVPRECQEECEIEGYTIPEKTKVIINAWAIGRDPRYWVQAEEFKPERFINSKLDYKGTNFEYIPFGAGRRICPGIIFATPNFELLLANLLFHFNWVLPGEANPELLDMTESFGATVRRKNDLQLVPRLWHPLPAE</sequence>
<evidence type="ECO:0000256" key="4">
    <source>
        <dbReference type="ARBA" id="ARBA00022723"/>
    </source>
</evidence>
<dbReference type="AlphaFoldDB" id="A0AAV0LYC5"/>
<evidence type="ECO:0000313" key="12">
    <source>
        <dbReference type="Proteomes" id="UP001154282"/>
    </source>
</evidence>
<comment type="cofactor">
    <cofactor evidence="1 8">
        <name>heme</name>
        <dbReference type="ChEBI" id="CHEBI:30413"/>
    </cofactor>
</comment>
<keyword evidence="5 9" id="KW-0560">Oxidoreductase</keyword>
<dbReference type="PROSITE" id="PS00086">
    <property type="entry name" value="CYTOCHROME_P450"/>
    <property type="match status" value="1"/>
</dbReference>
<evidence type="ECO:0000256" key="3">
    <source>
        <dbReference type="ARBA" id="ARBA00022617"/>
    </source>
</evidence>
<dbReference type="Pfam" id="PF00067">
    <property type="entry name" value="p450"/>
    <property type="match status" value="1"/>
</dbReference>
<dbReference type="EMBL" id="CAMGYJ010000006">
    <property type="protein sequence ID" value="CAI0439057.1"/>
    <property type="molecule type" value="Genomic_DNA"/>
</dbReference>
<dbReference type="PANTHER" id="PTHR47955:SF8">
    <property type="entry name" value="CYTOCHROME P450 71D11-LIKE"/>
    <property type="match status" value="1"/>
</dbReference>
<feature type="binding site" description="axial binding residue" evidence="8">
    <location>
        <position position="472"/>
    </location>
    <ligand>
        <name>heme</name>
        <dbReference type="ChEBI" id="CHEBI:30413"/>
    </ligand>
    <ligandPart>
        <name>Fe</name>
        <dbReference type="ChEBI" id="CHEBI:18248"/>
    </ligandPart>
</feature>
<dbReference type="PRINTS" id="PR00385">
    <property type="entry name" value="P450"/>
</dbReference>
<proteinExistence type="inferred from homology"/>
<dbReference type="FunFam" id="1.10.630.10:FF:000008">
    <property type="entry name" value="Cytochrome P450 71D8"/>
    <property type="match status" value="1"/>
</dbReference>
<dbReference type="PANTHER" id="PTHR47955">
    <property type="entry name" value="CYTOCHROME P450 FAMILY 71 PROTEIN"/>
    <property type="match status" value="1"/>
</dbReference>
<evidence type="ECO:0000313" key="11">
    <source>
        <dbReference type="EMBL" id="CAI0439057.1"/>
    </source>
</evidence>
<keyword evidence="10" id="KW-1133">Transmembrane helix</keyword>
<evidence type="ECO:0000256" key="7">
    <source>
        <dbReference type="ARBA" id="ARBA00023033"/>
    </source>
</evidence>
<organism evidence="11 12">
    <name type="scientific">Linum tenue</name>
    <dbReference type="NCBI Taxonomy" id="586396"/>
    <lineage>
        <taxon>Eukaryota</taxon>
        <taxon>Viridiplantae</taxon>
        <taxon>Streptophyta</taxon>
        <taxon>Embryophyta</taxon>
        <taxon>Tracheophyta</taxon>
        <taxon>Spermatophyta</taxon>
        <taxon>Magnoliopsida</taxon>
        <taxon>eudicotyledons</taxon>
        <taxon>Gunneridae</taxon>
        <taxon>Pentapetalae</taxon>
        <taxon>rosids</taxon>
        <taxon>fabids</taxon>
        <taxon>Malpighiales</taxon>
        <taxon>Linaceae</taxon>
        <taxon>Linum</taxon>
    </lineage>
</organism>